<organism evidence="1">
    <name type="scientific">Candidatus Kentrum sp. LFY</name>
    <dbReference type="NCBI Taxonomy" id="2126342"/>
    <lineage>
        <taxon>Bacteria</taxon>
        <taxon>Pseudomonadati</taxon>
        <taxon>Pseudomonadota</taxon>
        <taxon>Gammaproteobacteria</taxon>
        <taxon>Candidatus Kentrum</taxon>
    </lineage>
</organism>
<evidence type="ECO:0000313" key="2">
    <source>
        <dbReference type="EMBL" id="VFJ95833.1"/>
    </source>
</evidence>
<dbReference type="AlphaFoldDB" id="A0A450UR44"/>
<evidence type="ECO:0000313" key="1">
    <source>
        <dbReference type="EMBL" id="VFJ94936.1"/>
    </source>
</evidence>
<reference evidence="1" key="1">
    <citation type="submission" date="2019-02" db="EMBL/GenBank/DDBJ databases">
        <authorList>
            <person name="Gruber-Vodicka R. H."/>
            <person name="Seah K. B. B."/>
        </authorList>
    </citation>
    <scope>NUCLEOTIDE SEQUENCE</scope>
    <source>
        <strain evidence="2">BECK_M6</strain>
        <strain evidence="1">BECK_M7</strain>
    </source>
</reference>
<dbReference type="EMBL" id="CAADFH010000053">
    <property type="protein sequence ID" value="VFJ95833.1"/>
    <property type="molecule type" value="Genomic_DNA"/>
</dbReference>
<sequence>MDTGTEVRDEQEFGDLLVFVAQGGDETRKFYPLSRDLLVDGGVADLRQDFPVENRRLGVVVIEFFCTSKVHPASFTPMSVTTIAFFAEKAFAYSPTRLRAPKPNTILGDKSLSCMDMIFYSLIEIMGDLIQLLLGIWLGIEENKHLATGSTRRLSASPIPIFAQSVYPPKKGKMDYSLSFSSLPHGALHIS</sequence>
<proteinExistence type="predicted"/>
<accession>A0A450UR44</accession>
<name>A0A450UR44_9GAMM</name>
<dbReference type="EMBL" id="CAADFF010000064">
    <property type="protein sequence ID" value="VFJ94936.1"/>
    <property type="molecule type" value="Genomic_DNA"/>
</dbReference>
<gene>
    <name evidence="2" type="ORF">BECKLFY1418A_GA0070994_105318</name>
    <name evidence="1" type="ORF">BECKLFY1418B_GA0070995_10646</name>
</gene>
<protein>
    <submittedName>
        <fullName evidence="1">Uncharacterized protein</fullName>
    </submittedName>
</protein>